<dbReference type="Pfam" id="PF01627">
    <property type="entry name" value="Hpt"/>
    <property type="match status" value="1"/>
</dbReference>
<organism evidence="4 5">
    <name type="scientific">Aliidiomarina minuta</name>
    <dbReference type="NCBI Taxonomy" id="880057"/>
    <lineage>
        <taxon>Bacteria</taxon>
        <taxon>Pseudomonadati</taxon>
        <taxon>Pseudomonadota</taxon>
        <taxon>Gammaproteobacteria</taxon>
        <taxon>Alteromonadales</taxon>
        <taxon>Idiomarinaceae</taxon>
        <taxon>Aliidiomarina</taxon>
    </lineage>
</organism>
<proteinExistence type="predicted"/>
<dbReference type="GO" id="GO:0004672">
    <property type="term" value="F:protein kinase activity"/>
    <property type="evidence" value="ECO:0007669"/>
    <property type="project" value="UniProtKB-ARBA"/>
</dbReference>
<dbReference type="CDD" id="cd00088">
    <property type="entry name" value="HPT"/>
    <property type="match status" value="1"/>
</dbReference>
<dbReference type="Gene3D" id="1.20.120.160">
    <property type="entry name" value="HPT domain"/>
    <property type="match status" value="1"/>
</dbReference>
<dbReference type="OrthoDB" id="7065606at2"/>
<name>A0A432WA46_9GAMM</name>
<evidence type="ECO:0000259" key="3">
    <source>
        <dbReference type="PROSITE" id="PS50894"/>
    </source>
</evidence>
<evidence type="ECO:0000256" key="1">
    <source>
        <dbReference type="ARBA" id="ARBA00023012"/>
    </source>
</evidence>
<keyword evidence="1" id="KW-0902">Two-component regulatory system</keyword>
<accession>A0A432WA46</accession>
<dbReference type="PROSITE" id="PS50894">
    <property type="entry name" value="HPT"/>
    <property type="match status" value="1"/>
</dbReference>
<gene>
    <name evidence="4" type="ORF">CWE09_07155</name>
</gene>
<dbReference type="GO" id="GO:0000160">
    <property type="term" value="P:phosphorelay signal transduction system"/>
    <property type="evidence" value="ECO:0007669"/>
    <property type="project" value="UniProtKB-KW"/>
</dbReference>
<feature type="domain" description="HPt" evidence="3">
    <location>
        <begin position="23"/>
        <end position="117"/>
    </location>
</feature>
<dbReference type="AlphaFoldDB" id="A0A432WA46"/>
<reference evidence="4 5" key="1">
    <citation type="journal article" date="2011" name="Front. Microbiol.">
        <title>Genomic signatures of strain selection and enhancement in Bacillus atrophaeus var. globigii, a historical biowarfare simulant.</title>
        <authorList>
            <person name="Gibbons H.S."/>
            <person name="Broomall S.M."/>
            <person name="McNew L.A."/>
            <person name="Daligault H."/>
            <person name="Chapman C."/>
            <person name="Bruce D."/>
            <person name="Karavis M."/>
            <person name="Krepps M."/>
            <person name="McGregor P.A."/>
            <person name="Hong C."/>
            <person name="Park K.H."/>
            <person name="Akmal A."/>
            <person name="Feldman A."/>
            <person name="Lin J.S."/>
            <person name="Chang W.E."/>
            <person name="Higgs B.W."/>
            <person name="Demirev P."/>
            <person name="Lindquist J."/>
            <person name="Liem A."/>
            <person name="Fochler E."/>
            <person name="Read T.D."/>
            <person name="Tapia R."/>
            <person name="Johnson S."/>
            <person name="Bishop-Lilly K.A."/>
            <person name="Detter C."/>
            <person name="Han C."/>
            <person name="Sozhamannan S."/>
            <person name="Rosenzweig C.N."/>
            <person name="Skowronski E.W."/>
        </authorList>
    </citation>
    <scope>NUCLEOTIDE SEQUENCE [LARGE SCALE GENOMIC DNA]</scope>
    <source>
        <strain evidence="4 5">MLST1</strain>
    </source>
</reference>
<keyword evidence="5" id="KW-1185">Reference proteome</keyword>
<dbReference type="SUPFAM" id="SSF47226">
    <property type="entry name" value="Histidine-containing phosphotransfer domain, HPT domain"/>
    <property type="match status" value="1"/>
</dbReference>
<evidence type="ECO:0000313" key="5">
    <source>
        <dbReference type="Proteomes" id="UP000288293"/>
    </source>
</evidence>
<comment type="caution">
    <text evidence="4">The sequence shown here is derived from an EMBL/GenBank/DDBJ whole genome shotgun (WGS) entry which is preliminary data.</text>
</comment>
<feature type="modified residue" description="Phosphohistidine" evidence="2">
    <location>
        <position position="62"/>
    </location>
</feature>
<sequence length="117" mass="13468">MATQEQPENIDFTLLEQYLDIIGQDGVAESLETFATLMPKYLAELVALYEQRDESGFRRQAHKIKGGCRSLGFVRLGAKMQFLERESWTWQEAKTVIDDWQSGLPSNIQQAQRWLTA</sequence>
<dbReference type="InterPro" id="IPR008207">
    <property type="entry name" value="Sig_transdc_His_kin_Hpt_dom"/>
</dbReference>
<protein>
    <recommendedName>
        <fullName evidence="3">HPt domain-containing protein</fullName>
    </recommendedName>
</protein>
<dbReference type="RefSeq" id="WP_126803289.1">
    <property type="nucleotide sequence ID" value="NZ_PIPL01000001.1"/>
</dbReference>
<evidence type="ECO:0000256" key="2">
    <source>
        <dbReference type="PROSITE-ProRule" id="PRU00110"/>
    </source>
</evidence>
<dbReference type="Proteomes" id="UP000288293">
    <property type="component" value="Unassembled WGS sequence"/>
</dbReference>
<dbReference type="InterPro" id="IPR036641">
    <property type="entry name" value="HPT_dom_sf"/>
</dbReference>
<evidence type="ECO:0000313" key="4">
    <source>
        <dbReference type="EMBL" id="RUO26478.1"/>
    </source>
</evidence>
<dbReference type="EMBL" id="PIPL01000001">
    <property type="protein sequence ID" value="RUO26478.1"/>
    <property type="molecule type" value="Genomic_DNA"/>
</dbReference>
<keyword evidence="2" id="KW-0597">Phosphoprotein</keyword>